<feature type="non-terminal residue" evidence="1">
    <location>
        <position position="1"/>
    </location>
</feature>
<keyword evidence="2" id="KW-1185">Reference proteome</keyword>
<evidence type="ECO:0000313" key="2">
    <source>
        <dbReference type="Proteomes" id="UP000824469"/>
    </source>
</evidence>
<sequence length="50" mass="5316">GLWVVDTKGGWDVIGIKAVEDMAMHVLGLVDVSTMDTVGEKNTMGVIDVI</sequence>
<accession>A0AA38LIT3</accession>
<dbReference type="AlphaFoldDB" id="A0AA38LIT3"/>
<protein>
    <submittedName>
        <fullName evidence="1">Uncharacterized protein</fullName>
    </submittedName>
</protein>
<dbReference type="EMBL" id="JAHRHJ020000002">
    <property type="protein sequence ID" value="KAH9325386.1"/>
    <property type="molecule type" value="Genomic_DNA"/>
</dbReference>
<feature type="non-terminal residue" evidence="1">
    <location>
        <position position="50"/>
    </location>
</feature>
<gene>
    <name evidence="1" type="ORF">KI387_005564</name>
</gene>
<name>A0AA38LIT3_TAXCH</name>
<organism evidence="1 2">
    <name type="scientific">Taxus chinensis</name>
    <name type="common">Chinese yew</name>
    <name type="synonym">Taxus wallichiana var. chinensis</name>
    <dbReference type="NCBI Taxonomy" id="29808"/>
    <lineage>
        <taxon>Eukaryota</taxon>
        <taxon>Viridiplantae</taxon>
        <taxon>Streptophyta</taxon>
        <taxon>Embryophyta</taxon>
        <taxon>Tracheophyta</taxon>
        <taxon>Spermatophyta</taxon>
        <taxon>Pinopsida</taxon>
        <taxon>Pinidae</taxon>
        <taxon>Conifers II</taxon>
        <taxon>Cupressales</taxon>
        <taxon>Taxaceae</taxon>
        <taxon>Taxus</taxon>
    </lineage>
</organism>
<evidence type="ECO:0000313" key="1">
    <source>
        <dbReference type="EMBL" id="KAH9325386.1"/>
    </source>
</evidence>
<comment type="caution">
    <text evidence="1">The sequence shown here is derived from an EMBL/GenBank/DDBJ whole genome shotgun (WGS) entry which is preliminary data.</text>
</comment>
<dbReference type="Proteomes" id="UP000824469">
    <property type="component" value="Unassembled WGS sequence"/>
</dbReference>
<proteinExistence type="predicted"/>
<reference evidence="1 2" key="1">
    <citation type="journal article" date="2021" name="Nat. Plants">
        <title>The Taxus genome provides insights into paclitaxel biosynthesis.</title>
        <authorList>
            <person name="Xiong X."/>
            <person name="Gou J."/>
            <person name="Liao Q."/>
            <person name="Li Y."/>
            <person name="Zhou Q."/>
            <person name="Bi G."/>
            <person name="Li C."/>
            <person name="Du R."/>
            <person name="Wang X."/>
            <person name="Sun T."/>
            <person name="Guo L."/>
            <person name="Liang H."/>
            <person name="Lu P."/>
            <person name="Wu Y."/>
            <person name="Zhang Z."/>
            <person name="Ro D.K."/>
            <person name="Shang Y."/>
            <person name="Huang S."/>
            <person name="Yan J."/>
        </authorList>
    </citation>
    <scope>NUCLEOTIDE SEQUENCE [LARGE SCALE GENOMIC DNA]</scope>
    <source>
        <strain evidence="1">Ta-2019</strain>
    </source>
</reference>